<dbReference type="Proteomes" id="UP000281406">
    <property type="component" value="Unassembled WGS sequence"/>
</dbReference>
<comment type="caution">
    <text evidence="1">The sequence shown here is derived from an EMBL/GenBank/DDBJ whole genome shotgun (WGS) entry which is preliminary data.</text>
</comment>
<dbReference type="EMBL" id="RJVU01063207">
    <property type="protein sequence ID" value="ROJ26373.1"/>
    <property type="molecule type" value="Genomic_DNA"/>
</dbReference>
<accession>A0A3N0XRA2</accession>
<dbReference type="AlphaFoldDB" id="A0A3N0XRA2"/>
<evidence type="ECO:0000313" key="1">
    <source>
        <dbReference type="EMBL" id="ROJ26373.1"/>
    </source>
</evidence>
<proteinExistence type="predicted"/>
<organism evidence="1 2">
    <name type="scientific">Anabarilius grahami</name>
    <name type="common">Kanglang fish</name>
    <name type="synonym">Barilius grahami</name>
    <dbReference type="NCBI Taxonomy" id="495550"/>
    <lineage>
        <taxon>Eukaryota</taxon>
        <taxon>Metazoa</taxon>
        <taxon>Chordata</taxon>
        <taxon>Craniata</taxon>
        <taxon>Vertebrata</taxon>
        <taxon>Euteleostomi</taxon>
        <taxon>Actinopterygii</taxon>
        <taxon>Neopterygii</taxon>
        <taxon>Teleostei</taxon>
        <taxon>Ostariophysi</taxon>
        <taxon>Cypriniformes</taxon>
        <taxon>Xenocyprididae</taxon>
        <taxon>Xenocypridinae</taxon>
        <taxon>Xenocypridinae incertae sedis</taxon>
        <taxon>Anabarilius</taxon>
    </lineage>
</organism>
<reference evidence="1 2" key="1">
    <citation type="submission" date="2018-10" db="EMBL/GenBank/DDBJ databases">
        <title>Genome assembly for a Yunnan-Guizhou Plateau 3E fish, Anabarilius grahami (Regan), and its evolutionary and genetic applications.</title>
        <authorList>
            <person name="Jiang W."/>
        </authorList>
    </citation>
    <scope>NUCLEOTIDE SEQUENCE [LARGE SCALE GENOMIC DNA]</scope>
    <source>
        <strain evidence="1">AG-KIZ</strain>
        <tissue evidence="1">Muscle</tissue>
    </source>
</reference>
<keyword evidence="2" id="KW-1185">Reference proteome</keyword>
<protein>
    <submittedName>
        <fullName evidence="1">Uncharacterized protein</fullName>
    </submittedName>
</protein>
<sequence length="113" mass="12016">MKLERAKASNGPPASHFSGVTVNLNIAREGTRIRVAYSGQLPENPYCWEPASKVARYGQLPGSQLNRAKCSNIDGAHLQGGPTKANDLIVRRCCRGTCLQGPAKATTSGKSCC</sequence>
<gene>
    <name evidence="1" type="ORF">DPX16_12535</name>
</gene>
<evidence type="ECO:0000313" key="2">
    <source>
        <dbReference type="Proteomes" id="UP000281406"/>
    </source>
</evidence>
<name>A0A3N0XRA2_ANAGA</name>